<feature type="coiled-coil region" evidence="1">
    <location>
        <begin position="167"/>
        <end position="194"/>
    </location>
</feature>
<keyword evidence="1" id="KW-0175">Coiled coil</keyword>
<name>A0ABQ2IJJ9_9BACT</name>
<evidence type="ECO:0000256" key="1">
    <source>
        <dbReference type="SAM" id="Coils"/>
    </source>
</evidence>
<evidence type="ECO:0000313" key="3">
    <source>
        <dbReference type="Proteomes" id="UP000632339"/>
    </source>
</evidence>
<protein>
    <submittedName>
        <fullName evidence="2">Uncharacterized protein</fullName>
    </submittedName>
</protein>
<gene>
    <name evidence="2" type="ORF">GCM10010967_57840</name>
</gene>
<proteinExistence type="predicted"/>
<dbReference type="EMBL" id="BMLI01000004">
    <property type="protein sequence ID" value="GGN14044.1"/>
    <property type="molecule type" value="Genomic_DNA"/>
</dbReference>
<dbReference type="RefSeq" id="WP_019945491.1">
    <property type="nucleotide sequence ID" value="NZ_BMLI01000004.1"/>
</dbReference>
<keyword evidence="3" id="KW-1185">Reference proteome</keyword>
<sequence length="229" mass="26306">MINIETALALFDGADQIQKQQGIDDELWEKEIGPKLRLLEHMDLAWPGYSNEADYPTSAILTSAGIKRRDQFSNTRKNTTLITAQDQDVVLQYLAENLSPGSPAIFEIDEPIHGFAGDALYSILHHFSDLGLIDFEGYRTMDRQTVSLLVKVKAHEFIQQGGFYGKFELFQKTVEKLLWEVEKLEREDKNDNNKFTGFKKNIQEYASVRHYLKNCVSEKSGLMIPIFYF</sequence>
<accession>A0ABQ2IJJ9</accession>
<dbReference type="Proteomes" id="UP000632339">
    <property type="component" value="Unassembled WGS sequence"/>
</dbReference>
<comment type="caution">
    <text evidence="2">The sequence shown here is derived from an EMBL/GenBank/DDBJ whole genome shotgun (WGS) entry which is preliminary data.</text>
</comment>
<reference evidence="3" key="1">
    <citation type="journal article" date="2019" name="Int. J. Syst. Evol. Microbiol.">
        <title>The Global Catalogue of Microorganisms (GCM) 10K type strain sequencing project: providing services to taxonomists for standard genome sequencing and annotation.</title>
        <authorList>
            <consortium name="The Broad Institute Genomics Platform"/>
            <consortium name="The Broad Institute Genome Sequencing Center for Infectious Disease"/>
            <person name="Wu L."/>
            <person name="Ma J."/>
        </authorList>
    </citation>
    <scope>NUCLEOTIDE SEQUENCE [LARGE SCALE GENOMIC DNA]</scope>
    <source>
        <strain evidence="3">CGMCC 1.6375</strain>
    </source>
</reference>
<organism evidence="2 3">
    <name type="scientific">Dyadobacter beijingensis</name>
    <dbReference type="NCBI Taxonomy" id="365489"/>
    <lineage>
        <taxon>Bacteria</taxon>
        <taxon>Pseudomonadati</taxon>
        <taxon>Bacteroidota</taxon>
        <taxon>Cytophagia</taxon>
        <taxon>Cytophagales</taxon>
        <taxon>Spirosomataceae</taxon>
        <taxon>Dyadobacter</taxon>
    </lineage>
</organism>
<evidence type="ECO:0000313" key="2">
    <source>
        <dbReference type="EMBL" id="GGN14044.1"/>
    </source>
</evidence>